<dbReference type="Pfam" id="PF14501">
    <property type="entry name" value="HATPase_c_5"/>
    <property type="match status" value="1"/>
</dbReference>
<feature type="domain" description="Sensor histidine kinase NatK-like C-terminal" evidence="2">
    <location>
        <begin position="387"/>
        <end position="491"/>
    </location>
</feature>
<dbReference type="Gene3D" id="3.30.565.10">
    <property type="entry name" value="Histidine kinase-like ATPase, C-terminal domain"/>
    <property type="match status" value="1"/>
</dbReference>
<name>Q24Z47_DESHY</name>
<dbReference type="SUPFAM" id="SSF55874">
    <property type="entry name" value="ATPase domain of HSP90 chaperone/DNA topoisomerase II/histidine kinase"/>
    <property type="match status" value="1"/>
</dbReference>
<dbReference type="STRING" id="138119.DSY0906"/>
<keyword evidence="1" id="KW-0472">Membrane</keyword>
<feature type="transmembrane region" description="Helical" evidence="1">
    <location>
        <begin position="224"/>
        <end position="245"/>
    </location>
</feature>
<feature type="transmembrane region" description="Helical" evidence="1">
    <location>
        <begin position="153"/>
        <end position="173"/>
    </location>
</feature>
<dbReference type="KEGG" id="dsy:DSY0906"/>
<evidence type="ECO:0000259" key="2">
    <source>
        <dbReference type="Pfam" id="PF14501"/>
    </source>
</evidence>
<dbReference type="HOGENOM" id="CLU_531824_0_0_9"/>
<keyword evidence="1" id="KW-0812">Transmembrane</keyword>
<dbReference type="InterPro" id="IPR036890">
    <property type="entry name" value="HATPase_C_sf"/>
</dbReference>
<sequence length="512" mass="58657">MTGVSSDAMPDTWLTWPMYGPSAKTMPWSARPEFLSASIAAKRFWTPSEIIWGARFKMELSVLNNLFLFSLRICELTAIASFLSACKKRKEHRLINIGLTLTFAFLLMLSREMVYLIPDIENEFFYITFAYYSLLYAYIMVKFQISPNNGVYYLLLIFLCVHALRQTVMRLSFALHGVNFTVPEASVTLRIVYTALYFLLLQASFRLVNKSMHTNQKKSWRQLLWLYIAIIPVIYITNLGLIMGFEQTNLPLTTAIIAQVCSFCGLVVVMGYNNTLALGQKEIELARMEAMLQSQHEQYRLRKETVDILNRRYHDFKNHLLCLDVAEHGKEREEYIRQIEQEINAYDQLHHTGNEALDVVLISKGMECSQMGIRMILLLDGKLLSFLKPLAIATIFGNAIDNGIQALQYVEENKKELTIRVSEGDNWVILRFENYYSGRLRWHEGKLLSTKPDPDGHGAGISIIDLAVQEYGGNVSIDAAEDWFALNILFPKTKRDEDVSGSLTSFLDIKIP</sequence>
<gene>
    <name evidence="3" type="ordered locus">DSY0906</name>
</gene>
<feature type="transmembrane region" description="Helical" evidence="1">
    <location>
        <begin position="185"/>
        <end position="203"/>
    </location>
</feature>
<feature type="transmembrane region" description="Helical" evidence="1">
    <location>
        <begin position="124"/>
        <end position="141"/>
    </location>
</feature>
<dbReference type="eggNOG" id="COG3290">
    <property type="taxonomic scope" value="Bacteria"/>
</dbReference>
<protein>
    <recommendedName>
        <fullName evidence="2">Sensor histidine kinase NatK-like C-terminal domain-containing protein</fullName>
    </recommendedName>
</protein>
<feature type="transmembrane region" description="Helical" evidence="1">
    <location>
        <begin position="66"/>
        <end position="85"/>
    </location>
</feature>
<dbReference type="Proteomes" id="UP000001946">
    <property type="component" value="Chromosome"/>
</dbReference>
<keyword evidence="1" id="KW-1133">Transmembrane helix</keyword>
<dbReference type="CDD" id="cd16935">
    <property type="entry name" value="HATPase_AgrC-ComD-like"/>
    <property type="match status" value="1"/>
</dbReference>
<reference evidence="3 4" key="1">
    <citation type="journal article" date="2006" name="J. Bacteriol.">
        <title>Complete genome sequence of the dehalorespiring bacterium Desulfitobacterium hafniense Y51 and comparison with Dehalococcoides ethenogenes 195.</title>
        <authorList>
            <person name="Nonaka H."/>
            <person name="Keresztes G."/>
            <person name="Shinoda Y."/>
            <person name="Ikenaga Y."/>
            <person name="Abe M."/>
            <person name="Naito K."/>
            <person name="Inatomi K."/>
            <person name="Furukawa K."/>
            <person name="Inui M."/>
            <person name="Yukawa H."/>
        </authorList>
    </citation>
    <scope>NUCLEOTIDE SEQUENCE [LARGE SCALE GENOMIC DNA]</scope>
    <source>
        <strain evidence="3 4">Y51</strain>
    </source>
</reference>
<organism evidence="3 4">
    <name type="scientific">Desulfitobacterium hafniense (strain Y51)</name>
    <dbReference type="NCBI Taxonomy" id="138119"/>
    <lineage>
        <taxon>Bacteria</taxon>
        <taxon>Bacillati</taxon>
        <taxon>Bacillota</taxon>
        <taxon>Clostridia</taxon>
        <taxon>Eubacteriales</taxon>
        <taxon>Desulfitobacteriaceae</taxon>
        <taxon>Desulfitobacterium</taxon>
    </lineage>
</organism>
<evidence type="ECO:0000256" key="1">
    <source>
        <dbReference type="SAM" id="Phobius"/>
    </source>
</evidence>
<dbReference type="EMBL" id="AP008230">
    <property type="protein sequence ID" value="BAE82695.1"/>
    <property type="molecule type" value="Genomic_DNA"/>
</dbReference>
<keyword evidence="4" id="KW-1185">Reference proteome</keyword>
<accession>Q24Z47</accession>
<proteinExistence type="predicted"/>
<evidence type="ECO:0000313" key="3">
    <source>
        <dbReference type="EMBL" id="BAE82695.1"/>
    </source>
</evidence>
<feature type="transmembrane region" description="Helical" evidence="1">
    <location>
        <begin position="97"/>
        <end position="118"/>
    </location>
</feature>
<feature type="transmembrane region" description="Helical" evidence="1">
    <location>
        <begin position="251"/>
        <end position="272"/>
    </location>
</feature>
<evidence type="ECO:0000313" key="4">
    <source>
        <dbReference type="Proteomes" id="UP000001946"/>
    </source>
</evidence>
<dbReference type="AlphaFoldDB" id="Q24Z47"/>
<dbReference type="InterPro" id="IPR032834">
    <property type="entry name" value="NatK-like_C"/>
</dbReference>